<dbReference type="GeneID" id="107809900"/>
<dbReference type="RefSeq" id="XP_016490081.1">
    <property type="nucleotide sequence ID" value="XM_016634595.1"/>
</dbReference>
<protein>
    <submittedName>
        <fullName evidence="3">Uncharacterized protein LOC107809900</fullName>
    </submittedName>
</protein>
<dbReference type="Proteomes" id="UP000790787">
    <property type="component" value="Chromosome 21"/>
</dbReference>
<reference evidence="2" key="1">
    <citation type="journal article" date="2014" name="Nat. Commun.">
        <title>The tobacco genome sequence and its comparison with those of tomato and potato.</title>
        <authorList>
            <person name="Sierro N."/>
            <person name="Battey J.N."/>
            <person name="Ouadi S."/>
            <person name="Bakaher N."/>
            <person name="Bovet L."/>
            <person name="Willig A."/>
            <person name="Goepfert S."/>
            <person name="Peitsch M.C."/>
            <person name="Ivanov N.V."/>
        </authorList>
    </citation>
    <scope>NUCLEOTIDE SEQUENCE [LARGE SCALE GENOMIC DNA]</scope>
</reference>
<evidence type="ECO:0000313" key="3">
    <source>
        <dbReference type="RefSeq" id="XP_016490081.1"/>
    </source>
</evidence>
<evidence type="ECO:0000259" key="1">
    <source>
        <dbReference type="Pfam" id="PF03732"/>
    </source>
</evidence>
<feature type="domain" description="Retrotransposon gag" evidence="1">
    <location>
        <begin position="28"/>
        <end position="111"/>
    </location>
</feature>
<name>A0A1S4BMF7_TOBAC</name>
<accession>A0A1S4BMF7</accession>
<sequence>MAVTVNDLTPHEIESVLLNKFEDTLIKGALSWYSLFPEHSIDSFEMLADSFIKAHVRAKKVHARKADILRIAQGESNLLREFVTIFQKEMMFLLAISDEWVTQAFTKGLNQRSSNASLKLKESRDWETNKEKLKNNFDTDRRSSRGWFLPYERAEGRGRGFWSADKFTIDGRTDRVRNNKSLQDKETLGSRDASYPILSEYNFNVSVVELVSAMRNIKEERFPKPMKFDPSQRDPNFWCKYHGTNGHRTYDCRHLREEVATLLKSGHLREFLSDQAKNNYSHNRDNAEPSKE</sequence>
<organism evidence="2 3">
    <name type="scientific">Nicotiana tabacum</name>
    <name type="common">Common tobacco</name>
    <dbReference type="NCBI Taxonomy" id="4097"/>
    <lineage>
        <taxon>Eukaryota</taxon>
        <taxon>Viridiplantae</taxon>
        <taxon>Streptophyta</taxon>
        <taxon>Embryophyta</taxon>
        <taxon>Tracheophyta</taxon>
        <taxon>Spermatophyta</taxon>
        <taxon>Magnoliopsida</taxon>
        <taxon>eudicotyledons</taxon>
        <taxon>Gunneridae</taxon>
        <taxon>Pentapetalae</taxon>
        <taxon>asterids</taxon>
        <taxon>lamiids</taxon>
        <taxon>Solanales</taxon>
        <taxon>Solanaceae</taxon>
        <taxon>Nicotianoideae</taxon>
        <taxon>Nicotianeae</taxon>
        <taxon>Nicotiana</taxon>
    </lineage>
</organism>
<reference evidence="3" key="2">
    <citation type="submission" date="2025-08" db="UniProtKB">
        <authorList>
            <consortium name="RefSeq"/>
        </authorList>
    </citation>
    <scope>IDENTIFICATION</scope>
    <source>
        <tissue evidence="3">Leaf</tissue>
    </source>
</reference>
<dbReference type="PANTHER" id="PTHR33223:SF11">
    <property type="entry name" value="ELEMENT PROTEIN, PUTATIVE-RELATED"/>
    <property type="match status" value="1"/>
</dbReference>
<dbReference type="OrthoDB" id="1468745at2759"/>
<proteinExistence type="predicted"/>
<evidence type="ECO:0000313" key="2">
    <source>
        <dbReference type="Proteomes" id="UP000790787"/>
    </source>
</evidence>
<dbReference type="InterPro" id="IPR005162">
    <property type="entry name" value="Retrotrans_gag_dom"/>
</dbReference>
<dbReference type="AlphaFoldDB" id="A0A1S4BMF7"/>
<dbReference type="Pfam" id="PF03732">
    <property type="entry name" value="Retrotrans_gag"/>
    <property type="match status" value="1"/>
</dbReference>
<dbReference type="KEGG" id="nta:107809900"/>
<dbReference type="PaxDb" id="4097-A0A1S4BMF7"/>
<dbReference type="PANTHER" id="PTHR33223">
    <property type="entry name" value="CCHC-TYPE DOMAIN-CONTAINING PROTEIN"/>
    <property type="match status" value="1"/>
</dbReference>
<gene>
    <name evidence="3" type="primary">LOC107809900</name>
</gene>
<keyword evidence="2" id="KW-1185">Reference proteome</keyword>